<keyword evidence="3" id="KW-0508">mRNA splicing</keyword>
<evidence type="ECO:0000259" key="6">
    <source>
        <dbReference type="PROSITE" id="PS50174"/>
    </source>
</evidence>
<evidence type="ECO:0000313" key="7">
    <source>
        <dbReference type="EMBL" id="JAV63113.1"/>
    </source>
</evidence>
<dbReference type="GO" id="GO:0005654">
    <property type="term" value="C:nucleoplasm"/>
    <property type="evidence" value="ECO:0007669"/>
    <property type="project" value="TreeGrafter"/>
</dbReference>
<dbReference type="SMART" id="SM00443">
    <property type="entry name" value="G_patch"/>
    <property type="match status" value="1"/>
</dbReference>
<organism evidence="7">
    <name type="scientific">Photinus pyralis</name>
    <name type="common">Common eastern firefly</name>
    <name type="synonym">Lampyris pyralis</name>
    <dbReference type="NCBI Taxonomy" id="7054"/>
    <lineage>
        <taxon>Eukaryota</taxon>
        <taxon>Metazoa</taxon>
        <taxon>Ecdysozoa</taxon>
        <taxon>Arthropoda</taxon>
        <taxon>Hexapoda</taxon>
        <taxon>Insecta</taxon>
        <taxon>Pterygota</taxon>
        <taxon>Neoptera</taxon>
        <taxon>Endopterygota</taxon>
        <taxon>Coleoptera</taxon>
        <taxon>Polyphaga</taxon>
        <taxon>Elateriformia</taxon>
        <taxon>Elateroidea</taxon>
        <taxon>Lampyridae</taxon>
        <taxon>Lampyrinae</taxon>
        <taxon>Photinus</taxon>
    </lineage>
</organism>
<name>A0A1Y1KNY5_PHOPY</name>
<comment type="subcellular location">
    <subcellularLocation>
        <location evidence="1">Nucleus</location>
    </subcellularLocation>
</comment>
<dbReference type="Gene3D" id="1.10.10.790">
    <property type="entry name" value="Surp module"/>
    <property type="match status" value="1"/>
</dbReference>
<keyword evidence="2" id="KW-0507">mRNA processing</keyword>
<proteinExistence type="predicted"/>
<evidence type="ECO:0000256" key="5">
    <source>
        <dbReference type="SAM" id="MobiDB-lite"/>
    </source>
</evidence>
<accession>A0A1Y1KNY5</accession>
<dbReference type="RefSeq" id="XP_031332618.1">
    <property type="nucleotide sequence ID" value="XM_031476758.1"/>
</dbReference>
<dbReference type="SUPFAM" id="SSF109905">
    <property type="entry name" value="Surp module (SWAP domain)"/>
    <property type="match status" value="1"/>
</dbReference>
<dbReference type="PANTHER" id="PTHR23340:SF0">
    <property type="entry name" value="SURP AND G-PATCH DOMAIN-CONTAINING PROTEIN 1 ISOFORM X1"/>
    <property type="match status" value="1"/>
</dbReference>
<dbReference type="GeneID" id="116162960"/>
<reference evidence="7" key="1">
    <citation type="journal article" date="2016" name="Sci. Rep.">
        <title>Molecular characterization of firefly nuptial gifts: a multi-omics approach sheds light on postcopulatory sexual selection.</title>
        <authorList>
            <person name="Al-Wathiqui N."/>
            <person name="Fallon T.R."/>
            <person name="South A."/>
            <person name="Weng J.K."/>
            <person name="Lewis S.M."/>
        </authorList>
    </citation>
    <scope>NUCLEOTIDE SEQUENCE</scope>
</reference>
<feature type="compositionally biased region" description="Basic and acidic residues" evidence="5">
    <location>
        <begin position="112"/>
        <end position="122"/>
    </location>
</feature>
<dbReference type="InterPro" id="IPR040169">
    <property type="entry name" value="SUGP1/2"/>
</dbReference>
<feature type="region of interest" description="Disordered" evidence="5">
    <location>
        <begin position="112"/>
        <end position="138"/>
    </location>
</feature>
<feature type="compositionally biased region" description="Basic residues" evidence="5">
    <location>
        <begin position="126"/>
        <end position="138"/>
    </location>
</feature>
<dbReference type="GO" id="GO:0006397">
    <property type="term" value="P:mRNA processing"/>
    <property type="evidence" value="ECO:0007669"/>
    <property type="project" value="UniProtKB-KW"/>
</dbReference>
<dbReference type="KEGG" id="ppyr:116162960"/>
<sequence length="975" mass="108024">MSKKPIVDVFQTKTTRNDRFAQMSHQEKVIEQKKKEIQARIDQKLKSTTSVTSSTDSKSTTTISSVKQIKISPKLDMKNYNQFSNDGSFMDQFRQLKDKKIDQKLKSFRSLQDRNYNDDRSNKSSRWSHRHRSPSPKAKIKVSRFTDKLPTVAVEPKINISTTYTNLISQANFNVQPQIPPQISIAQNVIGQPLMKTDVLPPQLPFPPNVQTSTSVIVAPPVMLTVPPPQVIPQSVTGTLLASPVSLTATTILTSVTNTLANIPPPSLITSLIPPSTSVSLPNNVNLCSPVLELASIPPPNPIQIQNIPQPEPINTHNIPPPAPLQVQNIPPPSPIQLNEIPNPKPLDVINIPTPAEGSCIEKTMSDPNFIKNIPPPNKSVPPPSLQDTTISVNISVPPPNALHSTSIPPPQSVVSVQNILPSQNIVVHSIPPPQIITTPCIQSLPTVQNVIVSQITPTTVQSYAPPPPPPPQVTFTPPSSISVALSVQNSASVGVITATPTPTVIPSLLAQPVLPPPNVNITALPVNIHCPPPVVLTSTATAPLCTIPASFVNQPPPITTQLPPINIPPPTATPMQSFKDLSSVCPPGTSEFEAMASLGRMVAQCGPGIEDIVRERKPQDPNLWFLFHKESAAYQQYLQLIEQSKLEMGKMEVKVENYKPEDIYEPEMATDDDLFTTKPEVSIFQVQFTKTERLQSHSDEDELNGDTSRRKRKSRWGSKELSIPPPTIIGDTFPIQISLMPTINSPCVKLSKITKNDPHLIQYVLNVYGSTNLSEEEWKKAEENFKVNLVYQEMLRKKEENNRLAQVGKNKYEYDSDEETDGGTWEHKLRIQEMSSTHQWATELTRNAEGKHHIGDFLPPDELKRFLESNSAFKEGRPMELSDYKDFKLKEDNVGFKMLQKLGWSEGQGLGVNACGIVDPVNKGAIRDQNQGLGVTNPSSMDTTDDEYDAYRKRMMLAYRFRPNPLNNPRRPYY</sequence>
<evidence type="ECO:0000256" key="2">
    <source>
        <dbReference type="ARBA" id="ARBA00022664"/>
    </source>
</evidence>
<evidence type="ECO:0000256" key="3">
    <source>
        <dbReference type="ARBA" id="ARBA00023187"/>
    </source>
</evidence>
<dbReference type="PROSITE" id="PS50174">
    <property type="entry name" value="G_PATCH"/>
    <property type="match status" value="1"/>
</dbReference>
<dbReference type="AlphaFoldDB" id="A0A1Y1KNY5"/>
<dbReference type="GO" id="GO:0003723">
    <property type="term" value="F:RNA binding"/>
    <property type="evidence" value="ECO:0007669"/>
    <property type="project" value="InterPro"/>
</dbReference>
<dbReference type="GO" id="GO:0008380">
    <property type="term" value="P:RNA splicing"/>
    <property type="evidence" value="ECO:0007669"/>
    <property type="project" value="UniProtKB-KW"/>
</dbReference>
<feature type="domain" description="G-patch" evidence="6">
    <location>
        <begin position="892"/>
        <end position="939"/>
    </location>
</feature>
<dbReference type="InterPro" id="IPR000061">
    <property type="entry name" value="Surp"/>
</dbReference>
<dbReference type="InterPro" id="IPR000467">
    <property type="entry name" value="G_patch_dom"/>
</dbReference>
<evidence type="ECO:0000256" key="1">
    <source>
        <dbReference type="ARBA" id="ARBA00004123"/>
    </source>
</evidence>
<dbReference type="InterPro" id="IPR035967">
    <property type="entry name" value="SWAP/Surp_sf"/>
</dbReference>
<protein>
    <recommendedName>
        <fullName evidence="6">G-patch domain-containing protein</fullName>
    </recommendedName>
</protein>
<evidence type="ECO:0000256" key="4">
    <source>
        <dbReference type="ARBA" id="ARBA00023242"/>
    </source>
</evidence>
<dbReference type="EMBL" id="GEZM01077958">
    <property type="protein sequence ID" value="JAV63113.1"/>
    <property type="molecule type" value="Transcribed_RNA"/>
</dbReference>
<dbReference type="Pfam" id="PF01585">
    <property type="entry name" value="G-patch"/>
    <property type="match status" value="1"/>
</dbReference>
<dbReference type="PANTHER" id="PTHR23340">
    <property type="entry name" value="ARGININE/SERINE RICH SPLICING FACTOR SF4/14"/>
    <property type="match status" value="1"/>
</dbReference>
<dbReference type="Pfam" id="PF01805">
    <property type="entry name" value="Surp"/>
    <property type="match status" value="1"/>
</dbReference>
<dbReference type="OrthoDB" id="4822at2759"/>
<keyword evidence="4" id="KW-0539">Nucleus</keyword>
<feature type="region of interest" description="Disordered" evidence="5">
    <location>
        <begin position="695"/>
        <end position="724"/>
    </location>
</feature>